<organism evidence="2 3">
    <name type="scientific">Saccharothrix variisporea</name>
    <dbReference type="NCBI Taxonomy" id="543527"/>
    <lineage>
        <taxon>Bacteria</taxon>
        <taxon>Bacillati</taxon>
        <taxon>Actinomycetota</taxon>
        <taxon>Actinomycetes</taxon>
        <taxon>Pseudonocardiales</taxon>
        <taxon>Pseudonocardiaceae</taxon>
        <taxon>Saccharothrix</taxon>
    </lineage>
</organism>
<dbReference type="PROSITE" id="PS51257">
    <property type="entry name" value="PROKAR_LIPOPROTEIN"/>
    <property type="match status" value="1"/>
</dbReference>
<sequence length="197" mass="21197">MNEGVRSRRALWGWLLALSTACLLLGGFLYKVASAWTLLLIPVALGGVVLFALASAKLRPGSSGVFLVALFAGILVVGASVFTAHSVWLSAVGEQRQCELTEREYKDPKRANRTLYEHTLTCGDLKPQWDVPQNLAIKTGPRTMVVDSANVVQAASPEEVSAGRNWGFAALALLGSVYVLLVVLLPVRRQPAERGAQ</sequence>
<keyword evidence="1" id="KW-1133">Transmembrane helix</keyword>
<evidence type="ECO:0000256" key="1">
    <source>
        <dbReference type="SAM" id="Phobius"/>
    </source>
</evidence>
<feature type="transmembrane region" description="Helical" evidence="1">
    <location>
        <begin position="166"/>
        <end position="187"/>
    </location>
</feature>
<accession>A0A495XI84</accession>
<keyword evidence="1" id="KW-0472">Membrane</keyword>
<keyword evidence="3" id="KW-1185">Reference proteome</keyword>
<feature type="transmembrane region" description="Helical" evidence="1">
    <location>
        <begin position="36"/>
        <end position="54"/>
    </location>
</feature>
<dbReference type="AlphaFoldDB" id="A0A495XI84"/>
<protein>
    <submittedName>
        <fullName evidence="2">Uncharacterized protein</fullName>
    </submittedName>
</protein>
<gene>
    <name evidence="2" type="ORF">DFJ66_5788</name>
</gene>
<evidence type="ECO:0000313" key="2">
    <source>
        <dbReference type="EMBL" id="RKT72474.1"/>
    </source>
</evidence>
<feature type="transmembrane region" description="Helical" evidence="1">
    <location>
        <begin position="12"/>
        <end position="30"/>
    </location>
</feature>
<reference evidence="2 3" key="1">
    <citation type="submission" date="2018-10" db="EMBL/GenBank/DDBJ databases">
        <title>Sequencing the genomes of 1000 actinobacteria strains.</title>
        <authorList>
            <person name="Klenk H.-P."/>
        </authorList>
    </citation>
    <scope>NUCLEOTIDE SEQUENCE [LARGE SCALE GENOMIC DNA]</scope>
    <source>
        <strain evidence="2 3">DSM 43911</strain>
    </source>
</reference>
<evidence type="ECO:0000313" key="3">
    <source>
        <dbReference type="Proteomes" id="UP000272729"/>
    </source>
</evidence>
<feature type="transmembrane region" description="Helical" evidence="1">
    <location>
        <begin position="66"/>
        <end position="88"/>
    </location>
</feature>
<keyword evidence="1" id="KW-0812">Transmembrane</keyword>
<proteinExistence type="predicted"/>
<dbReference type="Proteomes" id="UP000272729">
    <property type="component" value="Unassembled WGS sequence"/>
</dbReference>
<name>A0A495XI84_9PSEU</name>
<comment type="caution">
    <text evidence="2">The sequence shown here is derived from an EMBL/GenBank/DDBJ whole genome shotgun (WGS) entry which is preliminary data.</text>
</comment>
<dbReference type="EMBL" id="RBXR01000001">
    <property type="protein sequence ID" value="RKT72474.1"/>
    <property type="molecule type" value="Genomic_DNA"/>
</dbReference>